<protein>
    <submittedName>
        <fullName evidence="1">Uncharacterized protein</fullName>
    </submittedName>
</protein>
<evidence type="ECO:0000313" key="2">
    <source>
        <dbReference type="Proteomes" id="UP000199614"/>
    </source>
</evidence>
<dbReference type="AlphaFoldDB" id="A0A1I5FR09"/>
<evidence type="ECO:0000313" key="1">
    <source>
        <dbReference type="EMBL" id="SFO26238.1"/>
    </source>
</evidence>
<sequence length="66" mass="7424">MATTFADLEARVRGLESRAQRTEEDVTAIVTTVIETREDVRWLKRAVQALLDQAGITLEPDEHEDG</sequence>
<proteinExistence type="predicted"/>
<organism evidence="1 2">
    <name type="scientific">Pseudonocardia ammonioxydans</name>
    <dbReference type="NCBI Taxonomy" id="260086"/>
    <lineage>
        <taxon>Bacteria</taxon>
        <taxon>Bacillati</taxon>
        <taxon>Actinomycetota</taxon>
        <taxon>Actinomycetes</taxon>
        <taxon>Pseudonocardiales</taxon>
        <taxon>Pseudonocardiaceae</taxon>
        <taxon>Pseudonocardia</taxon>
    </lineage>
</organism>
<dbReference type="EMBL" id="FOUY01000040">
    <property type="protein sequence ID" value="SFO26238.1"/>
    <property type="molecule type" value="Genomic_DNA"/>
</dbReference>
<accession>A0A1I5FR09</accession>
<gene>
    <name evidence="1" type="ORF">SAMN05216207_104019</name>
</gene>
<keyword evidence="2" id="KW-1185">Reference proteome</keyword>
<reference evidence="1 2" key="1">
    <citation type="submission" date="2016-10" db="EMBL/GenBank/DDBJ databases">
        <authorList>
            <person name="de Groot N.N."/>
        </authorList>
    </citation>
    <scope>NUCLEOTIDE SEQUENCE [LARGE SCALE GENOMIC DNA]</scope>
    <source>
        <strain evidence="1 2">CGMCC 4.1877</strain>
    </source>
</reference>
<dbReference type="Proteomes" id="UP000199614">
    <property type="component" value="Unassembled WGS sequence"/>
</dbReference>
<name>A0A1I5FR09_PSUAM</name>
<dbReference type="OrthoDB" id="3577858at2"/>
<dbReference type="RefSeq" id="WP_075315372.1">
    <property type="nucleotide sequence ID" value="NZ_FOUY01000040.1"/>
</dbReference>